<reference evidence="1 2" key="2">
    <citation type="submission" date="2018-11" db="EMBL/GenBank/DDBJ databases">
        <authorList>
            <consortium name="Pathogen Informatics"/>
        </authorList>
    </citation>
    <scope>NUCLEOTIDE SEQUENCE [LARGE SCALE GENOMIC DNA]</scope>
</reference>
<evidence type="ECO:0000313" key="3">
    <source>
        <dbReference type="WBParaSite" id="TCNE_0000707901-mRNA-1"/>
    </source>
</evidence>
<proteinExistence type="predicted"/>
<accession>A0A183UF09</accession>
<dbReference type="WBParaSite" id="TCNE_0000707901-mRNA-1">
    <property type="protein sequence ID" value="TCNE_0000707901-mRNA-1"/>
    <property type="gene ID" value="TCNE_0000707901"/>
</dbReference>
<dbReference type="EMBL" id="UYWY01019609">
    <property type="protein sequence ID" value="VDM38400.1"/>
    <property type="molecule type" value="Genomic_DNA"/>
</dbReference>
<gene>
    <name evidence="1" type="ORF">TCNE_LOCUS7079</name>
</gene>
<dbReference type="AlphaFoldDB" id="A0A183UF09"/>
<organism evidence="2 3">
    <name type="scientific">Toxocara canis</name>
    <name type="common">Canine roundworm</name>
    <dbReference type="NCBI Taxonomy" id="6265"/>
    <lineage>
        <taxon>Eukaryota</taxon>
        <taxon>Metazoa</taxon>
        <taxon>Ecdysozoa</taxon>
        <taxon>Nematoda</taxon>
        <taxon>Chromadorea</taxon>
        <taxon>Rhabditida</taxon>
        <taxon>Spirurina</taxon>
        <taxon>Ascaridomorpha</taxon>
        <taxon>Ascaridoidea</taxon>
        <taxon>Toxocaridae</taxon>
        <taxon>Toxocara</taxon>
    </lineage>
</organism>
<evidence type="ECO:0000313" key="2">
    <source>
        <dbReference type="Proteomes" id="UP000050794"/>
    </source>
</evidence>
<protein>
    <submittedName>
        <fullName evidence="1 3">Uncharacterized protein</fullName>
    </submittedName>
</protein>
<reference evidence="3" key="1">
    <citation type="submission" date="2016-06" db="UniProtKB">
        <authorList>
            <consortium name="WormBaseParasite"/>
        </authorList>
    </citation>
    <scope>IDENTIFICATION</scope>
</reference>
<evidence type="ECO:0000313" key="1">
    <source>
        <dbReference type="EMBL" id="VDM38400.1"/>
    </source>
</evidence>
<keyword evidence="2" id="KW-1185">Reference proteome</keyword>
<sequence length="150" mass="17703">MINYALKGSFGLIDASPTIIDEFIDCIRFYRPHGFWQLIRYISTKLSDKVVENWNTMSLRDLLNYLRLSIHHQFRELSAKTILIIANSHYNKFVRDYNSNSTGERLEMYRALKESTIATEGNVIEKIKSVFNTGRRTRRILRYNTFECPV</sequence>
<dbReference type="Proteomes" id="UP000050794">
    <property type="component" value="Unassembled WGS sequence"/>
</dbReference>
<name>A0A183UF09_TOXCA</name>